<dbReference type="PANTHER" id="PTHR34596">
    <property type="entry name" value="CHITOPORIN"/>
    <property type="match status" value="1"/>
</dbReference>
<organism evidence="5 6">
    <name type="scientific">Proteus penneri</name>
    <dbReference type="NCBI Taxonomy" id="102862"/>
    <lineage>
        <taxon>Bacteria</taxon>
        <taxon>Pseudomonadati</taxon>
        <taxon>Pseudomonadota</taxon>
        <taxon>Gammaproteobacteria</taxon>
        <taxon>Enterobacterales</taxon>
        <taxon>Morganellaceae</taxon>
        <taxon>Proteus</taxon>
    </lineage>
</organism>
<dbReference type="AlphaFoldDB" id="A0A0G4PZD1"/>
<dbReference type="EMBL" id="CVRY01000001">
    <property type="protein sequence ID" value="CRL58970.1"/>
    <property type="molecule type" value="Genomic_DNA"/>
</dbReference>
<dbReference type="RefSeq" id="WP_072062595.1">
    <property type="nucleotide sequence ID" value="NZ_CVRY01000001.1"/>
</dbReference>
<reference evidence="6" key="1">
    <citation type="submission" date="2015-06" db="EMBL/GenBank/DDBJ databases">
        <authorList>
            <person name="Urmite Genomes"/>
        </authorList>
    </citation>
    <scope>NUCLEOTIDE SEQUENCE [LARGE SCALE GENOMIC DNA]</scope>
    <source>
        <strain evidence="6">CSUR P1867</strain>
    </source>
</reference>
<dbReference type="GO" id="GO:0015288">
    <property type="term" value="F:porin activity"/>
    <property type="evidence" value="ECO:0007669"/>
    <property type="project" value="TreeGrafter"/>
</dbReference>
<dbReference type="InterPro" id="IPR023614">
    <property type="entry name" value="Porin_dom_sf"/>
</dbReference>
<feature type="signal peptide" evidence="4">
    <location>
        <begin position="1"/>
        <end position="23"/>
    </location>
</feature>
<comment type="similarity">
    <text evidence="1">Belongs to the outer membrane porin (Opr) (TC 1.B.25) family.</text>
</comment>
<dbReference type="SUPFAM" id="SSF56935">
    <property type="entry name" value="Porins"/>
    <property type="match status" value="1"/>
</dbReference>
<evidence type="ECO:0000256" key="3">
    <source>
        <dbReference type="ARBA" id="ARBA00022729"/>
    </source>
</evidence>
<evidence type="ECO:0000256" key="1">
    <source>
        <dbReference type="ARBA" id="ARBA00009075"/>
    </source>
</evidence>
<gene>
    <name evidence="5" type="ORF">BN1804_00139</name>
</gene>
<sequence length="450" mass="50795" precursor="true">MKVTKLVLFMLSPCFLAVSAANAANWENSIKESAFISDSELELSTINMWKYLKTENRFDKQEQRYRKQVANAWGQNFQADFKSGYLGGILGFDVSYYGGIKLGASKDFASRAILYNDDGEAKGYNKIGQRFAKVKFDLDPVLINGKAGWFTLKNTGIFTNSQRLSLNSYNGYATNTAMGDWSLDLLFLDGKVMRRDSPNIDRMYFSDGNGVRHNIDHVLTGGINYNTKPLKVFYFYGQADDVFRQHGLEAKYKLTSDVTMGGVFYYHDYGSDGKRTLSDANKGKRNFDHDAWHVAGTLEWRIPESPWTLRTGVTYTDAEKANGVGQFARNPIGNTRGRFNSPAYADIDYVRDGEVMGALEAEYRVSKELSVGARTNYSEFSYSGERLKQGQFGLFSYWKPTANLSVSLSGGIGWHHQQENDYTTPKLYDGHSQRAHSLSGSMTTTYRFKM</sequence>
<dbReference type="PANTHER" id="PTHR34596:SF2">
    <property type="entry name" value="CHITOPORIN"/>
    <property type="match status" value="1"/>
</dbReference>
<evidence type="ECO:0000256" key="2">
    <source>
        <dbReference type="ARBA" id="ARBA00022448"/>
    </source>
</evidence>
<dbReference type="Proteomes" id="UP000183920">
    <property type="component" value="Unassembled WGS sequence"/>
</dbReference>
<dbReference type="Gene3D" id="2.40.160.10">
    <property type="entry name" value="Porin"/>
    <property type="match status" value="1"/>
</dbReference>
<evidence type="ECO:0000313" key="5">
    <source>
        <dbReference type="EMBL" id="CRL58970.1"/>
    </source>
</evidence>
<evidence type="ECO:0000256" key="4">
    <source>
        <dbReference type="SAM" id="SignalP"/>
    </source>
</evidence>
<feature type="chain" id="PRO_5005195729" evidence="4">
    <location>
        <begin position="24"/>
        <end position="450"/>
    </location>
</feature>
<name>A0A0G4PZD1_9GAMM</name>
<keyword evidence="2" id="KW-0813">Transport</keyword>
<protein>
    <submittedName>
        <fullName evidence="5">Outer membrane porin, OprD family</fullName>
    </submittedName>
</protein>
<dbReference type="GO" id="GO:0016020">
    <property type="term" value="C:membrane"/>
    <property type="evidence" value="ECO:0007669"/>
    <property type="project" value="InterPro"/>
</dbReference>
<dbReference type="Pfam" id="PF03573">
    <property type="entry name" value="OprD"/>
    <property type="match status" value="1"/>
</dbReference>
<dbReference type="InterPro" id="IPR005318">
    <property type="entry name" value="OM_porin_bac"/>
</dbReference>
<accession>A0A0G4PZD1</accession>
<proteinExistence type="inferred from homology"/>
<keyword evidence="3 4" id="KW-0732">Signal</keyword>
<evidence type="ECO:0000313" key="6">
    <source>
        <dbReference type="Proteomes" id="UP000183920"/>
    </source>
</evidence>